<organism evidence="1">
    <name type="scientific">Rhipicephalus microplus</name>
    <name type="common">Cattle tick</name>
    <name type="synonym">Boophilus microplus</name>
    <dbReference type="NCBI Taxonomy" id="6941"/>
    <lineage>
        <taxon>Eukaryota</taxon>
        <taxon>Metazoa</taxon>
        <taxon>Ecdysozoa</taxon>
        <taxon>Arthropoda</taxon>
        <taxon>Chelicerata</taxon>
        <taxon>Arachnida</taxon>
        <taxon>Acari</taxon>
        <taxon>Parasitiformes</taxon>
        <taxon>Ixodida</taxon>
        <taxon>Ixodoidea</taxon>
        <taxon>Ixodidae</taxon>
        <taxon>Rhipicephalinae</taxon>
        <taxon>Rhipicephalus</taxon>
        <taxon>Boophilus</taxon>
    </lineage>
</organism>
<reference evidence="1" key="1">
    <citation type="submission" date="2020-03" db="EMBL/GenBank/DDBJ databases">
        <title>A transcriptome and proteome of the tick Rhipicephalus microplus shaped by the genetic composition of its hosts and developmental stage.</title>
        <authorList>
            <person name="Garcia G.R."/>
            <person name="Ribeiro J.M.C."/>
            <person name="Maruyama S.R."/>
            <person name="Gardinasse L.G."/>
            <person name="Nelson K."/>
            <person name="Ferreira B.R."/>
            <person name="Andrade T.G."/>
            <person name="Santos I.K.F.M."/>
        </authorList>
    </citation>
    <scope>NUCLEOTIDE SEQUENCE</scope>
    <source>
        <strain evidence="1">NSGR</strain>
        <tissue evidence="1">Salivary glands</tissue>
    </source>
</reference>
<accession>A0A6G5A246</accession>
<dbReference type="AlphaFoldDB" id="A0A6G5A246"/>
<name>A0A6G5A246_RHIMP</name>
<protein>
    <submittedName>
        <fullName evidence="1">Uncharacterized protein</fullName>
    </submittedName>
</protein>
<evidence type="ECO:0000313" key="1">
    <source>
        <dbReference type="EMBL" id="NIE45095.1"/>
    </source>
</evidence>
<proteinExistence type="predicted"/>
<dbReference type="EMBL" id="GIKN01002822">
    <property type="protein sequence ID" value="NIE45095.1"/>
    <property type="molecule type" value="Transcribed_RNA"/>
</dbReference>
<sequence>MTSKTANYPLCAALNFLALRVLRSVDYQSADFSDHAENLVQVCFQSSERDVLTKIAGAEDDANYYAYQGHQADTHDDGQDHFPGFRLTAKSLLLYLNKCY</sequence>